<dbReference type="EMBL" id="CP010868">
    <property type="protein sequence ID" value="AJM93316.1"/>
    <property type="molecule type" value="Genomic_DNA"/>
</dbReference>
<proteinExistence type="predicted"/>
<gene>
    <name evidence="1" type="ORF">NPIRD3C_2106</name>
</gene>
<keyword evidence="2" id="KW-1185">Reference proteome</keyword>
<dbReference type="PATRIC" id="fig|1582439.9.peg.2177"/>
<sequence>MYEENMTEQNKQWWEGLGKELEIDIETLDESNS</sequence>
<dbReference type="Proteomes" id="UP000032027">
    <property type="component" value="Chromosome"/>
</dbReference>
<reference evidence="1 2" key="3">
    <citation type="journal article" date="2019" name="Int. J. Syst. Evol. Microbiol.">
        <title>Nitrosopumilus adriaticus sp. nov. and Nitrosopumilus piranensis sp. nov., two ammonia-oxidizing archaea from the Adriatic Sea and members of the class Nitrososphaeria.</title>
        <authorList>
            <person name="Bayer B."/>
            <person name="Vojvoda J."/>
            <person name="Reinthaler T."/>
            <person name="Reyes C."/>
            <person name="Pinto M."/>
            <person name="Herndl G.J."/>
        </authorList>
    </citation>
    <scope>NUCLEOTIDE SEQUENCE [LARGE SCALE GENOMIC DNA]</scope>
    <source>
        <strain evidence="1 2">D3C</strain>
    </source>
</reference>
<dbReference type="STRING" id="1582439.NPIRD3C_2106"/>
<organism evidence="1 2">
    <name type="scientific">Nitrosopumilus piranensis</name>
    <dbReference type="NCBI Taxonomy" id="1582439"/>
    <lineage>
        <taxon>Archaea</taxon>
        <taxon>Nitrososphaerota</taxon>
        <taxon>Nitrososphaeria</taxon>
        <taxon>Nitrosopumilales</taxon>
        <taxon>Nitrosopumilaceae</taxon>
        <taxon>Nitrosopumilus</taxon>
    </lineage>
</organism>
<name>A0A0C5BYC0_9ARCH</name>
<protein>
    <submittedName>
        <fullName evidence="1">Uncharacterized protein</fullName>
    </submittedName>
</protein>
<dbReference type="HOGENOM" id="CLU_3379845_0_0_2"/>
<reference evidence="2" key="1">
    <citation type="submission" date="2015-02" db="EMBL/GenBank/DDBJ databases">
        <title>Characterization of two novel Thaumarchaeota isolated from the Northern Adriatic Sea.</title>
        <authorList>
            <person name="Bayer B."/>
            <person name="Vojvoda J."/>
            <person name="Offre P."/>
            <person name="Srivastava A."/>
            <person name="Elisabeth N."/>
            <person name="Garcia J.A.L."/>
            <person name="Schleper C."/>
            <person name="Herndl G.J."/>
        </authorList>
    </citation>
    <scope>NUCLEOTIDE SEQUENCE [LARGE SCALE GENOMIC DNA]</scope>
    <source>
        <strain evidence="2">D3C</strain>
    </source>
</reference>
<dbReference type="AlphaFoldDB" id="A0A0C5BYC0"/>
<dbReference type="KEGG" id="nid:NPIRD3C_2106"/>
<reference evidence="1 2" key="2">
    <citation type="journal article" date="2016" name="ISME J.">
        <title>Physiological and genomic characterization of two novel marine thaumarchaeal strains indicates niche differentiation.</title>
        <authorList>
            <person name="Bayer B."/>
            <person name="Vojvoda J."/>
            <person name="Offre P."/>
            <person name="Alves R.J."/>
            <person name="Elisabeth N.H."/>
            <person name="Garcia J.A."/>
            <person name="Volland J.M."/>
            <person name="Srivastava A."/>
            <person name="Schleper C."/>
            <person name="Herndl G.J."/>
        </authorList>
    </citation>
    <scope>NUCLEOTIDE SEQUENCE [LARGE SCALE GENOMIC DNA]</scope>
    <source>
        <strain evidence="1 2">D3C</strain>
    </source>
</reference>
<evidence type="ECO:0000313" key="2">
    <source>
        <dbReference type="Proteomes" id="UP000032027"/>
    </source>
</evidence>
<evidence type="ECO:0000313" key="1">
    <source>
        <dbReference type="EMBL" id="AJM93316.1"/>
    </source>
</evidence>
<accession>A0A0C5BYC0</accession>